<evidence type="ECO:0000313" key="4">
    <source>
        <dbReference type="EMBL" id="KKL61118.1"/>
    </source>
</evidence>
<reference evidence="4" key="1">
    <citation type="journal article" date="2015" name="Nature">
        <title>Complex archaea that bridge the gap between prokaryotes and eukaryotes.</title>
        <authorList>
            <person name="Spang A."/>
            <person name="Saw J.H."/>
            <person name="Jorgensen S.L."/>
            <person name="Zaremba-Niedzwiedzka K."/>
            <person name="Martijn J."/>
            <person name="Lind A.E."/>
            <person name="van Eijk R."/>
            <person name="Schleper C."/>
            <person name="Guy L."/>
            <person name="Ettema T.J."/>
        </authorList>
    </citation>
    <scope>NUCLEOTIDE SEQUENCE</scope>
</reference>
<gene>
    <name evidence="4" type="ORF">LCGC14_2198510</name>
</gene>
<dbReference type="PANTHER" id="PTHR43465">
    <property type="entry name" value="DUF1680 DOMAIN PROTEIN (AFU_ORTHOLOGUE AFUA_1G08910)"/>
    <property type="match status" value="1"/>
</dbReference>
<protein>
    <recommendedName>
        <fullName evidence="5">Glycoside hydrolase family 127 protein</fullName>
    </recommendedName>
</protein>
<dbReference type="PANTHER" id="PTHR43465:SF2">
    <property type="entry name" value="DUF1680 DOMAIN PROTEIN (AFU_ORTHOLOGUE AFUA_1G08910)"/>
    <property type="match status" value="1"/>
</dbReference>
<feature type="domain" description="Non-reducing end beta-L-arabinofuranosidase-like GH127 C-terminal" evidence="3">
    <location>
        <begin position="314"/>
        <end position="406"/>
    </location>
</feature>
<dbReference type="SUPFAM" id="SSF48208">
    <property type="entry name" value="Six-hairpin glycosidases"/>
    <property type="match status" value="1"/>
</dbReference>
<dbReference type="GO" id="GO:0005975">
    <property type="term" value="P:carbohydrate metabolic process"/>
    <property type="evidence" value="ECO:0007669"/>
    <property type="project" value="InterPro"/>
</dbReference>
<evidence type="ECO:0000259" key="1">
    <source>
        <dbReference type="Pfam" id="PF07944"/>
    </source>
</evidence>
<sequence>TTGDEKYLNLAKFFLDVRGPGGHKQLQQHAKVIDQTEAVGHAVRATYMFSAMADIAALEKDSVYVEVIDKIWEDIVYKKTYITGGIGTHAGNEGFDQPYVLPNMEAYAETCASIGNIFLNHRLYLLHGESKYFDMLERTLYNSMLSGVSLSGDMFFYPNPLASSGQHKRSEWFGCACCPSNISRFIPAVPGYIYAKTADEIFVNLFIENQASLELKGQQIQLKQATKYPWEGKIEITINPKESMRFSLNIRRPGWVENEAIPGGLYRFTGESKVSIKLMVNDEPVDVSVKDGYMVINRKWKAGDRVTLELPMEVRKISADTRIEANLDKVSIQRGPLVYCAEWPDNENVRIHELVLNKDVPTSTLFDPELLGGTQIIKTRAGESDLTLIPYHLWNNRGPGDMAVWLSVK</sequence>
<feature type="domain" description="Non-reducing end beta-L-arabinofuranosidase-like GH127 middle" evidence="2">
    <location>
        <begin position="201"/>
        <end position="312"/>
    </location>
</feature>
<feature type="domain" description="Non-reducing end beta-L-arabinofuranosidase-like GH127 catalytic" evidence="1">
    <location>
        <begin position="1"/>
        <end position="190"/>
    </location>
</feature>
<dbReference type="InterPro" id="IPR049046">
    <property type="entry name" value="Beta-AFase-like_GH127_middle"/>
</dbReference>
<dbReference type="AlphaFoldDB" id="A0A0F9DHE0"/>
<organism evidence="4">
    <name type="scientific">marine sediment metagenome</name>
    <dbReference type="NCBI Taxonomy" id="412755"/>
    <lineage>
        <taxon>unclassified sequences</taxon>
        <taxon>metagenomes</taxon>
        <taxon>ecological metagenomes</taxon>
    </lineage>
</organism>
<dbReference type="InterPro" id="IPR049174">
    <property type="entry name" value="Beta-AFase-like"/>
</dbReference>
<evidence type="ECO:0000259" key="2">
    <source>
        <dbReference type="Pfam" id="PF20736"/>
    </source>
</evidence>
<evidence type="ECO:0000259" key="3">
    <source>
        <dbReference type="Pfam" id="PF20737"/>
    </source>
</evidence>
<dbReference type="Pfam" id="PF20737">
    <property type="entry name" value="Glyco_hydro127C"/>
    <property type="match status" value="1"/>
</dbReference>
<dbReference type="EMBL" id="LAZR01028916">
    <property type="protein sequence ID" value="KKL61118.1"/>
    <property type="molecule type" value="Genomic_DNA"/>
</dbReference>
<dbReference type="Pfam" id="PF20736">
    <property type="entry name" value="Glyco_hydro127M"/>
    <property type="match status" value="1"/>
</dbReference>
<dbReference type="InterPro" id="IPR008928">
    <property type="entry name" value="6-hairpin_glycosidase_sf"/>
</dbReference>
<proteinExistence type="predicted"/>
<dbReference type="Pfam" id="PF07944">
    <property type="entry name" value="Beta-AFase-like_GH127_cat"/>
    <property type="match status" value="1"/>
</dbReference>
<name>A0A0F9DHE0_9ZZZZ</name>
<evidence type="ECO:0008006" key="5">
    <source>
        <dbReference type="Google" id="ProtNLM"/>
    </source>
</evidence>
<dbReference type="InterPro" id="IPR049049">
    <property type="entry name" value="Beta-AFase-like_GH127_C"/>
</dbReference>
<comment type="caution">
    <text evidence="4">The sequence shown here is derived from an EMBL/GenBank/DDBJ whole genome shotgun (WGS) entry which is preliminary data.</text>
</comment>
<feature type="non-terminal residue" evidence="4">
    <location>
        <position position="1"/>
    </location>
</feature>
<accession>A0A0F9DHE0</accession>
<dbReference type="InterPro" id="IPR012878">
    <property type="entry name" value="Beta-AFase-like_GH127_cat"/>
</dbReference>